<evidence type="ECO:0000313" key="2">
    <source>
        <dbReference type="EMBL" id="AVW91729.1"/>
    </source>
</evidence>
<feature type="domain" description="Glycosyltransferase 2-like" evidence="1">
    <location>
        <begin position="12"/>
        <end position="105"/>
    </location>
</feature>
<sequence length="308" mass="35428">MAATDLNGDVEVAIFSYNRPAYLKNCVASVQRHLPQARLRIFDDNSDDPELIAYLATLPDGTVVQPDKQSGHARHGGLYPNMQRAFDSATARYLLMLQDDTQVVRELDQSDFDAIDTVFSDDPNCAFLAVTFLRGARATRYHRLLTPDTTRGVYDTPALPDQPDYAKRIAYFDISLWHVERLRKAQWQVQNSEHDNVLQARAMFSAMPHLAAPFVFHVPEVPVYRHRTQTLAARLARRIVGTDPKRFVPMTSPEVAAMKARDLSHWPIAEDFLICVDPKVRRPFVYKDVKRHWWLALLSKLEFKLRRR</sequence>
<dbReference type="EMBL" id="CP028475">
    <property type="protein sequence ID" value="AVW91729.1"/>
    <property type="molecule type" value="Genomic_DNA"/>
</dbReference>
<dbReference type="RefSeq" id="WP_107720163.1">
    <property type="nucleotide sequence ID" value="NZ_CP028475.1"/>
</dbReference>
<dbReference type="Pfam" id="PF00535">
    <property type="entry name" value="Glycos_transf_2"/>
    <property type="match status" value="1"/>
</dbReference>
<name>A0A2R4M3N8_9RHOB</name>
<dbReference type="Gene3D" id="3.90.550.10">
    <property type="entry name" value="Spore Coat Polysaccharide Biosynthesis Protein SpsA, Chain A"/>
    <property type="match status" value="1"/>
</dbReference>
<dbReference type="AlphaFoldDB" id="A0A2R4M3N8"/>
<evidence type="ECO:0000259" key="1">
    <source>
        <dbReference type="Pfam" id="PF00535"/>
    </source>
</evidence>
<dbReference type="Proteomes" id="UP000241447">
    <property type="component" value="Chromosome"/>
</dbReference>
<accession>A0A2R4M3N8</accession>
<organism evidence="2 3">
    <name type="scientific">Celeribacter baekdonensis</name>
    <dbReference type="NCBI Taxonomy" id="875171"/>
    <lineage>
        <taxon>Bacteria</taxon>
        <taxon>Pseudomonadati</taxon>
        <taxon>Pseudomonadota</taxon>
        <taxon>Alphaproteobacteria</taxon>
        <taxon>Rhodobacterales</taxon>
        <taxon>Roseobacteraceae</taxon>
        <taxon>Celeribacter</taxon>
    </lineage>
</organism>
<proteinExistence type="predicted"/>
<evidence type="ECO:0000313" key="3">
    <source>
        <dbReference type="Proteomes" id="UP000241447"/>
    </source>
</evidence>
<protein>
    <recommendedName>
        <fullName evidence="1">Glycosyltransferase 2-like domain-containing protein</fullName>
    </recommendedName>
</protein>
<dbReference type="InterPro" id="IPR029044">
    <property type="entry name" value="Nucleotide-diphossugar_trans"/>
</dbReference>
<dbReference type="OrthoDB" id="8350085at2"/>
<dbReference type="InterPro" id="IPR001173">
    <property type="entry name" value="Glyco_trans_2-like"/>
</dbReference>
<gene>
    <name evidence="2" type="ORF">DA792_12120</name>
</gene>
<dbReference type="KEGG" id="cbak:DA792_12120"/>
<dbReference type="SUPFAM" id="SSF53448">
    <property type="entry name" value="Nucleotide-diphospho-sugar transferases"/>
    <property type="match status" value="1"/>
</dbReference>
<reference evidence="2 3" key="1">
    <citation type="submission" date="2018-03" db="EMBL/GenBank/DDBJ databases">
        <title>The Complete Genome of Celeribacter baekdonensis strain LH4, a Thiosulfate-Oxidizing Alphaproteobacterium Isolated from Gulf of Mexico Continental Slope Sediments.</title>
        <authorList>
            <person name="Flood B.E."/>
            <person name="Bailey J.V."/>
            <person name="Leprich D."/>
        </authorList>
    </citation>
    <scope>NUCLEOTIDE SEQUENCE [LARGE SCALE GENOMIC DNA]</scope>
    <source>
        <strain evidence="2 3">LH4</strain>
    </source>
</reference>